<reference evidence="1 2" key="1">
    <citation type="submission" date="2016-01" db="EMBL/GenBank/DDBJ databases">
        <title>Whole genome sequencing of Myroides marinus L41.</title>
        <authorList>
            <person name="Hong K.W."/>
        </authorList>
    </citation>
    <scope>NUCLEOTIDE SEQUENCE [LARGE SCALE GENOMIC DNA]</scope>
    <source>
        <strain evidence="1 2">L41</strain>
    </source>
</reference>
<accession>A0A163VUM4</accession>
<comment type="caution">
    <text evidence="1">The sequence shown here is derived from an EMBL/GenBank/DDBJ whole genome shotgun (WGS) entry which is preliminary data.</text>
</comment>
<sequence>MKKVLEGELLSLAHRVLQLKDREIDSLFRESKELYEKLLILKFYQDHLDEGRIKDVSPERLNDALKAVAITNLNTTVADDTERHQMPVDLVEEDYPIVAETEKEAINVMDESLLADKVSKIAPEVNEVSSVVSHSVTYDEPFITDVYIDESTTEEDDAQLHNYLDQHEAMLKQVDERGAAVNSEQVAAQSLLEEELEEDADDIEVSTIFEEEVTIETPIVEEPIAEEAPIVTPGVEEHMIIAVEDDIPAFEKPLSEFASPVYQQAPVAEPTFTAPVVHKLEDEKVESIEETLVNINQQFASATIDEPVIEKPIINTPAAVVETPKIVEERTNVNGNKSSNEDPFFGFDFSDVEFVRVDDVEEKIVEKFDTQFVPVEPKVEEPVVQQVVVEPTPVAAPKVETPAAQNTLFNVEHTSVREPKISKPKSINDIYNTTIVVGLNDRIAFERHLFNGSAEDFNRVLSQLNTVSSFDEALSLIEHLVKPEYNNWEGKEEYAERFMALVEKRFI</sequence>
<evidence type="ECO:0000313" key="2">
    <source>
        <dbReference type="Proteomes" id="UP000076630"/>
    </source>
</evidence>
<dbReference type="OrthoDB" id="1100725at2"/>
<dbReference type="AlphaFoldDB" id="A0A163VUM4"/>
<evidence type="ECO:0000313" key="1">
    <source>
        <dbReference type="EMBL" id="KZE75421.1"/>
    </source>
</evidence>
<organism evidence="1 2">
    <name type="scientific">Myroides marinus</name>
    <dbReference type="NCBI Taxonomy" id="703342"/>
    <lineage>
        <taxon>Bacteria</taxon>
        <taxon>Pseudomonadati</taxon>
        <taxon>Bacteroidota</taxon>
        <taxon>Flavobacteriia</taxon>
        <taxon>Flavobacteriales</taxon>
        <taxon>Flavobacteriaceae</taxon>
        <taxon>Myroides</taxon>
    </lineage>
</organism>
<protein>
    <submittedName>
        <fullName evidence="1">Uncharacterized protein</fullName>
    </submittedName>
</protein>
<dbReference type="RefSeq" id="WP_038984796.1">
    <property type="nucleotide sequence ID" value="NZ_JWJO01000007.1"/>
</dbReference>
<proteinExistence type="predicted"/>
<dbReference type="Proteomes" id="UP000076630">
    <property type="component" value="Unassembled WGS sequence"/>
</dbReference>
<dbReference type="EMBL" id="LQNU01000083">
    <property type="protein sequence ID" value="KZE75421.1"/>
    <property type="molecule type" value="Genomic_DNA"/>
</dbReference>
<keyword evidence="2" id="KW-1185">Reference proteome</keyword>
<name>A0A163VUM4_9FLAO</name>
<gene>
    <name evidence="1" type="ORF">AV926_01420</name>
</gene>